<gene>
    <name evidence="1" type="ORF">FPZ42_05255</name>
</gene>
<accession>A0A563UBI8</accession>
<sequence>MNALFKTLIVTTALTFTAGATQKTTYLSDQSKLNYNINDAKVLDGGYELYTPDGKMTLRGAYKDNQRVGNWYAFNPDGSIFVRYNYTLKKLISADTAAIGRATYEILTNNEEAKKGASIPVPVCSIEQYISLLGTEFQRKTLKENKSASGTLDVDLIANIDAKGKARYSAFYSIDGFKFNTKIVVSEKLFDIEWLPATYKGETMASVFKVKFQADFSPDPTKRQRFIWNY</sequence>
<comment type="caution">
    <text evidence="1">The sequence shown here is derived from an EMBL/GenBank/DDBJ whole genome shotgun (WGS) entry which is preliminary data.</text>
</comment>
<keyword evidence="2" id="KW-1185">Reference proteome</keyword>
<evidence type="ECO:0000313" key="1">
    <source>
        <dbReference type="EMBL" id="TWR28619.1"/>
    </source>
</evidence>
<dbReference type="SUPFAM" id="SSF82185">
    <property type="entry name" value="Histone H3 K4-specific methyltransferase SET7/9 N-terminal domain"/>
    <property type="match status" value="1"/>
</dbReference>
<evidence type="ECO:0000313" key="2">
    <source>
        <dbReference type="Proteomes" id="UP000318010"/>
    </source>
</evidence>
<reference evidence="1 2" key="1">
    <citation type="submission" date="2019-07" db="EMBL/GenBank/DDBJ databases">
        <authorList>
            <person name="Kim J."/>
        </authorList>
    </citation>
    <scope>NUCLEOTIDE SEQUENCE [LARGE SCALE GENOMIC DNA]</scope>
    <source>
        <strain evidence="1 2">MJ1a</strain>
    </source>
</reference>
<dbReference type="OrthoDB" id="758308at2"/>
<dbReference type="Gene3D" id="2.20.110.10">
    <property type="entry name" value="Histone H3 K4-specific methyltransferase SET7/9 N-terminal domain"/>
    <property type="match status" value="1"/>
</dbReference>
<dbReference type="Proteomes" id="UP000318010">
    <property type="component" value="Unassembled WGS sequence"/>
</dbReference>
<proteinExistence type="predicted"/>
<dbReference type="EMBL" id="VOEI01000001">
    <property type="protein sequence ID" value="TWR28619.1"/>
    <property type="molecule type" value="Genomic_DNA"/>
</dbReference>
<organism evidence="1 2">
    <name type="scientific">Mucilaginibacter achroorhodeus</name>
    <dbReference type="NCBI Taxonomy" id="2599294"/>
    <lineage>
        <taxon>Bacteria</taxon>
        <taxon>Pseudomonadati</taxon>
        <taxon>Bacteroidota</taxon>
        <taxon>Sphingobacteriia</taxon>
        <taxon>Sphingobacteriales</taxon>
        <taxon>Sphingobacteriaceae</taxon>
        <taxon>Mucilaginibacter</taxon>
    </lineage>
</organism>
<dbReference type="AlphaFoldDB" id="A0A563UBI8"/>
<name>A0A563UBI8_9SPHI</name>
<protein>
    <submittedName>
        <fullName evidence="1">Uncharacterized protein</fullName>
    </submittedName>
</protein>
<dbReference type="RefSeq" id="WP_146269411.1">
    <property type="nucleotide sequence ID" value="NZ_VOEI01000001.1"/>
</dbReference>